<proteinExistence type="inferred from homology"/>
<comment type="function">
    <text evidence="6">Required for chromosome condensation and partitioning.</text>
</comment>
<dbReference type="GO" id="GO:0005524">
    <property type="term" value="F:ATP binding"/>
    <property type="evidence" value="ECO:0007669"/>
    <property type="project" value="UniProtKB-UniRule"/>
</dbReference>
<dbReference type="GO" id="GO:0016887">
    <property type="term" value="F:ATP hydrolysis activity"/>
    <property type="evidence" value="ECO:0007669"/>
    <property type="project" value="InterPro"/>
</dbReference>
<evidence type="ECO:0000256" key="2">
    <source>
        <dbReference type="ARBA" id="ARBA00022741"/>
    </source>
</evidence>
<protein>
    <recommendedName>
        <fullName evidence="6">Chromosome partition protein Smc</fullName>
    </recommendedName>
</protein>
<evidence type="ECO:0000256" key="5">
    <source>
        <dbReference type="ARBA" id="ARBA00023125"/>
    </source>
</evidence>
<dbReference type="PIRSF" id="PIRSF005719">
    <property type="entry name" value="SMC"/>
    <property type="match status" value="1"/>
</dbReference>
<organism evidence="9 10">
    <name type="scientific">Methylomarinovum tepidoasis</name>
    <dbReference type="NCBI Taxonomy" id="2840183"/>
    <lineage>
        <taxon>Bacteria</taxon>
        <taxon>Pseudomonadati</taxon>
        <taxon>Pseudomonadota</taxon>
        <taxon>Gammaproteobacteria</taxon>
        <taxon>Methylococcales</taxon>
        <taxon>Methylothermaceae</taxon>
        <taxon>Methylomarinovum</taxon>
    </lineage>
</organism>
<keyword evidence="1 6" id="KW-0963">Cytoplasm</keyword>
<dbReference type="SUPFAM" id="SSF57997">
    <property type="entry name" value="Tropomyosin"/>
    <property type="match status" value="1"/>
</dbReference>
<sequence>MRLEKIKLAGFKSFVDPTTLVLPGRLIGIVGPNGCGKSNLIDAVRFVIGESSAKHLRGSAMSDVIFNGAAGRAPASLATVELIFDNNDGRAGGEFANYAQISVKRQVSREGQSQYFLNGSRCRRRDIMDLFLGTGLGLRSYAIIEQGMVSRFIESKPDDLRLFIEEAAGLSKYKERRRETELKMEHTRANLERVADVRAELQTQVNRLARQAKKAEKFRDLARQIRICQHQLLALQWRAADDEYRRAQARLAERERELKQHEAAWRQAETEAGAARERVDQLEKQLQHWQAKRYQLDADIGRSEQTVRHLEENQAQRRQTLAEWRRELERTRTALAQDRQQQEELTRQRHQLETELAAARQQAHADSERQRRTEAEWQEARRRFAQLRDRQRQHQHELQLAESETKHLQHQQAQLQQRLARLGAQREELERAQGRFDAAAWQQRLDQAQSTHRQCRQQLAQLAAETQSLERQREQQRRELAQLESEIHRLQGRISALETLQHHALGKDQKALQDWLTRQGWQKLPRLGETLEAEPGWERALEAALGHWLEALCHESLPQPPETPPASLSLLATATATTPHPDTLAAKILKGPAPAFLNRFRCCQDLATALARRDRLAPHECWITPAGEQVGPDHCHLPRPADEEAGVLTRQKTLRELRDRLDRLQRQHRSVQAELARLQETLQTHTLRQETLQARERDQHAALARLQAEHQAACRRHRETGRRLEQLARESREIEQESARTDAKLASLDRRIAALRQQSGELTDQIQGHEARLDRCRQQHETAAAKARHSREQVTRLETALEHAKRTADLLAGQLQRGELQCRELSHRLAEAEARQDAEAEPLARAREQLEALRARRPELEAALAACRRELEQAVETLRTLEGRRRRQEQARDQARQQVEQARLAAEAARVRFDAARAQVAEADVELAPLLETLPPEADPAVWQQRLKHLERDQARLGDVNLAAIEEHKILRERLDFIDSQYRDLEAALALLEKAIRTIDRETRTRFRETFTAVDGHFRQRFPALFGGGEARLELTGDDPLEAGVRIVARPPGKRNSSIHLLSGGEKALTAVALVFSFFELNPAPFCILDEVDAPLDDANVGRFCQLLQSMAERVQFLFITHNKITMEIADQLIGVTMREPGVSRIVSVDLKRAAEMAA</sequence>
<dbReference type="InterPro" id="IPR027417">
    <property type="entry name" value="P-loop_NTPase"/>
</dbReference>
<dbReference type="SUPFAM" id="SSF52540">
    <property type="entry name" value="P-loop containing nucleoside triphosphate hydrolases"/>
    <property type="match status" value="2"/>
</dbReference>
<gene>
    <name evidence="6" type="primary">smc</name>
    <name evidence="9" type="ORF">MIN45_P0800</name>
</gene>
<accession>A0AAU9CGH9</accession>
<dbReference type="GO" id="GO:0007062">
    <property type="term" value="P:sister chromatid cohesion"/>
    <property type="evidence" value="ECO:0007669"/>
    <property type="project" value="InterPro"/>
</dbReference>
<evidence type="ECO:0000313" key="9">
    <source>
        <dbReference type="EMBL" id="BCX88431.1"/>
    </source>
</evidence>
<feature type="binding site" evidence="6">
    <location>
        <begin position="32"/>
        <end position="39"/>
    </location>
    <ligand>
        <name>ATP</name>
        <dbReference type="ChEBI" id="CHEBI:30616"/>
    </ligand>
</feature>
<keyword evidence="3 6" id="KW-0067">ATP-binding</keyword>
<keyword evidence="5 6" id="KW-0238">DNA-binding</keyword>
<evidence type="ECO:0000256" key="7">
    <source>
        <dbReference type="SAM" id="MobiDB-lite"/>
    </source>
</evidence>
<dbReference type="GO" id="GO:0030261">
    <property type="term" value="P:chromosome condensation"/>
    <property type="evidence" value="ECO:0007669"/>
    <property type="project" value="InterPro"/>
</dbReference>
<dbReference type="InterPro" id="IPR003395">
    <property type="entry name" value="RecF/RecN/SMC_N"/>
</dbReference>
<evidence type="ECO:0000256" key="6">
    <source>
        <dbReference type="HAMAP-Rule" id="MF_01894"/>
    </source>
</evidence>
<dbReference type="AlphaFoldDB" id="A0AAU9CGH9"/>
<keyword evidence="4 6" id="KW-0175">Coiled coil</keyword>
<dbReference type="GO" id="GO:0003677">
    <property type="term" value="F:DNA binding"/>
    <property type="evidence" value="ECO:0007669"/>
    <property type="project" value="UniProtKB-UniRule"/>
</dbReference>
<comment type="subcellular location">
    <subcellularLocation>
        <location evidence="6">Cytoplasm</location>
    </subcellularLocation>
</comment>
<dbReference type="Gene3D" id="3.40.50.300">
    <property type="entry name" value="P-loop containing nucleotide triphosphate hydrolases"/>
    <property type="match status" value="2"/>
</dbReference>
<feature type="coiled-coil region" evidence="6">
    <location>
        <begin position="647"/>
        <end position="919"/>
    </location>
</feature>
<comment type="similarity">
    <text evidence="6">Belongs to the SMC family.</text>
</comment>
<dbReference type="Gene3D" id="1.10.287.1490">
    <property type="match status" value="1"/>
</dbReference>
<dbReference type="GO" id="GO:0006260">
    <property type="term" value="P:DNA replication"/>
    <property type="evidence" value="ECO:0007669"/>
    <property type="project" value="UniProtKB-UniRule"/>
</dbReference>
<dbReference type="GO" id="GO:0005737">
    <property type="term" value="C:cytoplasm"/>
    <property type="evidence" value="ECO:0007669"/>
    <property type="project" value="UniProtKB-SubCell"/>
</dbReference>
<reference evidence="10" key="1">
    <citation type="journal article" date="2024" name="Int. J. Syst. Evol. Microbiol.">
        <title>Methylomarinovum tepidoasis sp. nov., a moderately thermophilic methanotroph of the family Methylothermaceae isolated from a deep-sea hydrothermal field.</title>
        <authorList>
            <person name="Hirayama H."/>
            <person name="Takaki Y."/>
            <person name="Abe M."/>
            <person name="Miyazaki M."/>
            <person name="Uematsu K."/>
            <person name="Matsui Y."/>
            <person name="Takai K."/>
        </authorList>
    </citation>
    <scope>NUCLEOTIDE SEQUENCE [LARGE SCALE GENOMIC DNA]</scope>
    <source>
        <strain evidence="10">IN45</strain>
    </source>
</reference>
<keyword evidence="10" id="KW-1185">Reference proteome</keyword>
<dbReference type="EMBL" id="AP024718">
    <property type="protein sequence ID" value="BCX88431.1"/>
    <property type="molecule type" value="Genomic_DNA"/>
</dbReference>
<dbReference type="KEGG" id="meiy:MIN45_P0800"/>
<feature type="coiled-coil region" evidence="6">
    <location>
        <begin position="968"/>
        <end position="1002"/>
    </location>
</feature>
<feature type="region of interest" description="Disordered" evidence="7">
    <location>
        <begin position="355"/>
        <end position="377"/>
    </location>
</feature>
<evidence type="ECO:0000259" key="8">
    <source>
        <dbReference type="Pfam" id="PF02463"/>
    </source>
</evidence>
<dbReference type="PANTHER" id="PTHR43977">
    <property type="entry name" value="STRUCTURAL MAINTENANCE OF CHROMOSOMES PROTEIN 3"/>
    <property type="match status" value="1"/>
</dbReference>
<dbReference type="NCBIfam" id="TIGR02168">
    <property type="entry name" value="SMC_prok_B"/>
    <property type="match status" value="1"/>
</dbReference>
<dbReference type="HAMAP" id="MF_01894">
    <property type="entry name" value="Smc_prok"/>
    <property type="match status" value="1"/>
</dbReference>
<comment type="domain">
    <text evidence="6">Contains large globular domains required for ATP hydrolysis at each terminus and a third globular domain forming a flexible hinge near the middle of the molecule. These domains are separated by coiled-coil structures.</text>
</comment>
<dbReference type="GO" id="GO:0007059">
    <property type="term" value="P:chromosome segregation"/>
    <property type="evidence" value="ECO:0007669"/>
    <property type="project" value="UniProtKB-UniRule"/>
</dbReference>
<dbReference type="RefSeq" id="WP_286293546.1">
    <property type="nucleotide sequence ID" value="NZ_AP024718.1"/>
</dbReference>
<feature type="domain" description="RecF/RecN/SMC N-terminal" evidence="8">
    <location>
        <begin position="3"/>
        <end position="1144"/>
    </location>
</feature>
<evidence type="ECO:0000256" key="1">
    <source>
        <dbReference type="ARBA" id="ARBA00022490"/>
    </source>
</evidence>
<evidence type="ECO:0000256" key="3">
    <source>
        <dbReference type="ARBA" id="ARBA00022840"/>
    </source>
</evidence>
<dbReference type="Proteomes" id="UP001321450">
    <property type="component" value="Chromosome"/>
</dbReference>
<keyword evidence="2 6" id="KW-0547">Nucleotide-binding</keyword>
<feature type="coiled-coil region" evidence="6">
    <location>
        <begin position="170"/>
        <end position="218"/>
    </location>
</feature>
<dbReference type="InterPro" id="IPR024704">
    <property type="entry name" value="SMC"/>
</dbReference>
<dbReference type="CDD" id="cd03278">
    <property type="entry name" value="ABC_SMC_barmotin"/>
    <property type="match status" value="1"/>
</dbReference>
<dbReference type="Pfam" id="PF02463">
    <property type="entry name" value="SMC_N"/>
    <property type="match status" value="1"/>
</dbReference>
<name>A0AAU9CGH9_9GAMM</name>
<evidence type="ECO:0000256" key="4">
    <source>
        <dbReference type="ARBA" id="ARBA00023054"/>
    </source>
</evidence>
<feature type="compositionally biased region" description="Basic and acidic residues" evidence="7">
    <location>
        <begin position="363"/>
        <end position="377"/>
    </location>
</feature>
<comment type="subunit">
    <text evidence="6">Homodimer.</text>
</comment>
<evidence type="ECO:0000313" key="10">
    <source>
        <dbReference type="Proteomes" id="UP001321450"/>
    </source>
</evidence>
<dbReference type="InterPro" id="IPR011890">
    <property type="entry name" value="SMC_prok"/>
</dbReference>